<feature type="compositionally biased region" description="Low complexity" evidence="1">
    <location>
        <begin position="171"/>
        <end position="196"/>
    </location>
</feature>
<feature type="region of interest" description="Disordered" evidence="1">
    <location>
        <begin position="116"/>
        <end position="142"/>
    </location>
</feature>
<evidence type="ECO:0000313" key="3">
    <source>
        <dbReference type="Proteomes" id="UP001516023"/>
    </source>
</evidence>
<feature type="compositionally biased region" description="Low complexity" evidence="1">
    <location>
        <begin position="390"/>
        <end position="402"/>
    </location>
</feature>
<comment type="caution">
    <text evidence="2">The sequence shown here is derived from an EMBL/GenBank/DDBJ whole genome shotgun (WGS) entry which is preliminary data.</text>
</comment>
<feature type="region of interest" description="Disordered" evidence="1">
    <location>
        <begin position="61"/>
        <end position="93"/>
    </location>
</feature>
<dbReference type="Proteomes" id="UP001516023">
    <property type="component" value="Unassembled WGS sequence"/>
</dbReference>
<organism evidence="2 3">
    <name type="scientific">Cyclotella cryptica</name>
    <dbReference type="NCBI Taxonomy" id="29204"/>
    <lineage>
        <taxon>Eukaryota</taxon>
        <taxon>Sar</taxon>
        <taxon>Stramenopiles</taxon>
        <taxon>Ochrophyta</taxon>
        <taxon>Bacillariophyta</taxon>
        <taxon>Coscinodiscophyceae</taxon>
        <taxon>Thalassiosirophycidae</taxon>
        <taxon>Stephanodiscales</taxon>
        <taxon>Stephanodiscaceae</taxon>
        <taxon>Cyclotella</taxon>
    </lineage>
</organism>
<evidence type="ECO:0000256" key="1">
    <source>
        <dbReference type="SAM" id="MobiDB-lite"/>
    </source>
</evidence>
<feature type="region of interest" description="Disordered" evidence="1">
    <location>
        <begin position="285"/>
        <end position="308"/>
    </location>
</feature>
<dbReference type="PANTHER" id="PTHR48125">
    <property type="entry name" value="LP07818P1"/>
    <property type="match status" value="1"/>
</dbReference>
<sequence>MVCNYDWKGRSMRKQFCGNTSIIILFSMVHAITRPASDKEEGAMESPKKVSIAGDAAVVSAKAETTDVRPAPQASLNDPPRESAPEVEKVEDSVKTTMQTEPVVEPVPMAAIAAPHSDAAPAEKQIQADTAVPSPSRADDDMEVDQEALNALATLDEHPPAILTEPPAAPPSDSTPAPTLEPAPALSAPAPDASRPPIAPPPTTLEQSYSPFVLPHDTSLTTARSRLRTALEQTRLLRQSFTEQVYERYGVILKAVPSHSENEALLSEICADPLSAARRLEVAEAEKKRERERSKAENEGENDPLASFGGDGLHLVVLPEEQSQLEEGKRGGVVISAASAAATEGLLDRIRRSRGLATFASESNDEKRRKSGEYTVESLRGRGGAGADRSLASSPSLSVDSHLGGGGQQHLRQPQGLAVQPSRKSGYSAMFTLSPEGESLLKNKKYNAVQSALLSRGVGVSEMKRDPRVGSSLVMHQRAIPKGFYETALPQLLGARQVGRMEVRRVHARRAVRSVIREIMGMEREDEEKLERLGDGNDGEEQKKDDGNDDKDGKDGQGSSEIGLFNRLKSLSDQHHEKNGTSDQGRDKSNGNGDSGGKATGSTTANLEIDPILAYSVMNAVGLIQVKDEKDVVTQSPCEKADSETSIAKTLGLSSLTNLSPVSDFVKSFLPVGNGNKRKQSEDPDNNGQEAKKLKVDAKSEEGKDEVLHIRGGGGNEPEEKPTTQPPQRQTSGSAAPAPSNANMTNNNLSLFQQPSLYNLNPAAIGSLASSLDAYQSAALAHQLGIPMGRLPSYQIGAPGAPDLSDFFLRSQLAAANADRTSLGSTNLSHTAILSGQLNFSLRDQQEAVTAMILREQQNVAAAAAAAAHYQVALSSLATQNPYSAYTGPIQASLSSQPAAAAAATKQSQLKTTGVLPQPNEANPSRPLQRKRSRSLGTDGQTANSPKRPKSKVKNKEKQTSPLARPASAPVQPPPVILPDAVVTVKEETAPPDVNTANVCRPELHFTPPEPPQGLSPEIAQLILDSKFHEAYALSHEKSDQSEDLLVEFLLSLAAAVPIPKTAISDTVRNELAKRTSLKEFAGESTFASVSRDVIVATIAVCLWAKHEKYYKESFLTLEPANANPKSNTIIKFAVDKSLSALAAICESHSSDVSGIRKGEVASIVNKSLMMRVVINNQMDASLPMMDDILGLLDSLRMEALKAKVQERVLLATLVARHGKMSETFSNSYVSAIIRAGEALGHEDVCEIAQDEKCRASTMLPYDFFHDQTGLWEEPCRPPLGVYPDSTGKELKRRAHAKTVIQKSMKKLQNCLGLKGGVSDGGPYYSDSATGVTAPSPVSTPTASQAVLVRTNSSNLKRKGSQTWDTSFIPGTATTGVPDSIFNPGHWIAPMPWDLNDASNTPYGRHQVGIRPSIVSVGGSTSESKWKKLEKYPLALRYRSTHEVKWEDVADMFLHGGSTRKIVLDLGGDTSIKKKNIIAPFVRPFDVSSIKAEGKDDEEISYEDVSDETVLRRHQEILDDMMRKLVAVTEKKQQQSQPRGRKKQT</sequence>
<feature type="compositionally biased region" description="Basic and acidic residues" evidence="1">
    <location>
        <begin position="79"/>
        <end position="93"/>
    </location>
</feature>
<feature type="compositionally biased region" description="Basic and acidic residues" evidence="1">
    <location>
        <begin position="285"/>
        <end position="298"/>
    </location>
</feature>
<feature type="compositionally biased region" description="Basic and acidic residues" evidence="1">
    <location>
        <begin position="526"/>
        <end position="555"/>
    </location>
</feature>
<dbReference type="EMBL" id="JABMIG020000051">
    <property type="protein sequence ID" value="KAL3797841.1"/>
    <property type="molecule type" value="Genomic_DNA"/>
</dbReference>
<proteinExistence type="predicted"/>
<accession>A0ABD3QEA1</accession>
<keyword evidence="3" id="KW-1185">Reference proteome</keyword>
<feature type="region of interest" description="Disordered" evidence="1">
    <location>
        <begin position="526"/>
        <end position="603"/>
    </location>
</feature>
<feature type="region of interest" description="Disordered" evidence="1">
    <location>
        <begin position="361"/>
        <end position="423"/>
    </location>
</feature>
<feature type="compositionally biased region" description="Basic and acidic residues" evidence="1">
    <location>
        <begin position="690"/>
        <end position="709"/>
    </location>
</feature>
<evidence type="ECO:0000313" key="2">
    <source>
        <dbReference type="EMBL" id="KAL3797841.1"/>
    </source>
</evidence>
<feature type="compositionally biased region" description="Basic and acidic residues" evidence="1">
    <location>
        <begin position="570"/>
        <end position="589"/>
    </location>
</feature>
<feature type="region of interest" description="Disordered" evidence="1">
    <location>
        <begin position="157"/>
        <end position="210"/>
    </location>
</feature>
<feature type="compositionally biased region" description="Low complexity" evidence="1">
    <location>
        <begin position="903"/>
        <end position="912"/>
    </location>
</feature>
<protein>
    <submittedName>
        <fullName evidence="2">Uncharacterized protein</fullName>
    </submittedName>
</protein>
<dbReference type="PANTHER" id="PTHR48125:SF10">
    <property type="entry name" value="OS12G0136300 PROTEIN"/>
    <property type="match status" value="1"/>
</dbReference>
<feature type="region of interest" description="Disordered" evidence="1">
    <location>
        <begin position="903"/>
        <end position="976"/>
    </location>
</feature>
<gene>
    <name evidence="2" type="ORF">HJC23_006879</name>
</gene>
<name>A0ABD3QEA1_9STRA</name>
<feature type="compositionally biased region" description="Low complexity" evidence="1">
    <location>
        <begin position="726"/>
        <end position="748"/>
    </location>
</feature>
<feature type="region of interest" description="Disordered" evidence="1">
    <location>
        <begin position="672"/>
        <end position="748"/>
    </location>
</feature>
<feature type="compositionally biased region" description="Polar residues" evidence="1">
    <location>
        <begin position="935"/>
        <end position="945"/>
    </location>
</feature>
<reference evidence="2 3" key="1">
    <citation type="journal article" date="2020" name="G3 (Bethesda)">
        <title>Improved Reference Genome for Cyclotella cryptica CCMP332, a Model for Cell Wall Morphogenesis, Salinity Adaptation, and Lipid Production in Diatoms (Bacillariophyta).</title>
        <authorList>
            <person name="Roberts W.R."/>
            <person name="Downey K.M."/>
            <person name="Ruck E.C."/>
            <person name="Traller J.C."/>
            <person name="Alverson A.J."/>
        </authorList>
    </citation>
    <scope>NUCLEOTIDE SEQUENCE [LARGE SCALE GENOMIC DNA]</scope>
    <source>
        <strain evidence="2 3">CCMP332</strain>
    </source>
</reference>